<keyword evidence="1" id="KW-0472">Membrane</keyword>
<comment type="caution">
    <text evidence="2">The sequence shown here is derived from an EMBL/GenBank/DDBJ whole genome shotgun (WGS) entry which is preliminary data.</text>
</comment>
<accession>A0ABQ1VE22</accession>
<dbReference type="RefSeq" id="WP_188714023.1">
    <property type="nucleotide sequence ID" value="NZ_BMIV01000002.1"/>
</dbReference>
<evidence type="ECO:0000313" key="2">
    <source>
        <dbReference type="EMBL" id="GGF57207.1"/>
    </source>
</evidence>
<name>A0ABQ1VE22_9RHOB</name>
<protein>
    <submittedName>
        <fullName evidence="2">Uncharacterized protein</fullName>
    </submittedName>
</protein>
<dbReference type="Proteomes" id="UP000640509">
    <property type="component" value="Unassembled WGS sequence"/>
</dbReference>
<dbReference type="EMBL" id="BMIV01000002">
    <property type="protein sequence ID" value="GGF57207.1"/>
    <property type="molecule type" value="Genomic_DNA"/>
</dbReference>
<keyword evidence="3" id="KW-1185">Reference proteome</keyword>
<organism evidence="2 3">
    <name type="scientific">Paracoccus acridae</name>
    <dbReference type="NCBI Taxonomy" id="1795310"/>
    <lineage>
        <taxon>Bacteria</taxon>
        <taxon>Pseudomonadati</taxon>
        <taxon>Pseudomonadota</taxon>
        <taxon>Alphaproteobacteria</taxon>
        <taxon>Rhodobacterales</taxon>
        <taxon>Paracoccaceae</taxon>
        <taxon>Paracoccus</taxon>
    </lineage>
</organism>
<reference evidence="3" key="1">
    <citation type="journal article" date="2019" name="Int. J. Syst. Evol. Microbiol.">
        <title>The Global Catalogue of Microorganisms (GCM) 10K type strain sequencing project: providing services to taxonomists for standard genome sequencing and annotation.</title>
        <authorList>
            <consortium name="The Broad Institute Genomics Platform"/>
            <consortium name="The Broad Institute Genome Sequencing Center for Infectious Disease"/>
            <person name="Wu L."/>
            <person name="Ma J."/>
        </authorList>
    </citation>
    <scope>NUCLEOTIDE SEQUENCE [LARGE SCALE GENOMIC DNA]</scope>
    <source>
        <strain evidence="3">CGMCC 1.15419</strain>
    </source>
</reference>
<sequence>MNLFLAIFAFVVMVAFLAILVIHVPRTDLICVVGLTVALGAWDLFTTFRSKGGSR</sequence>
<keyword evidence="1" id="KW-1133">Transmembrane helix</keyword>
<keyword evidence="1" id="KW-0812">Transmembrane</keyword>
<feature type="transmembrane region" description="Helical" evidence="1">
    <location>
        <begin position="27"/>
        <end position="45"/>
    </location>
</feature>
<evidence type="ECO:0000256" key="1">
    <source>
        <dbReference type="SAM" id="Phobius"/>
    </source>
</evidence>
<gene>
    <name evidence="2" type="ORF">GCM10011402_06460</name>
</gene>
<proteinExistence type="predicted"/>
<evidence type="ECO:0000313" key="3">
    <source>
        <dbReference type="Proteomes" id="UP000640509"/>
    </source>
</evidence>